<dbReference type="InterPro" id="IPR001046">
    <property type="entry name" value="NRAMP_fam"/>
</dbReference>
<evidence type="ECO:0000256" key="3">
    <source>
        <dbReference type="ARBA" id="ARBA00022989"/>
    </source>
</evidence>
<evidence type="ECO:0000313" key="7">
    <source>
        <dbReference type="EMBL" id="KAK0673011.1"/>
    </source>
</evidence>
<feature type="transmembrane region" description="Helical" evidence="6">
    <location>
        <begin position="116"/>
        <end position="137"/>
    </location>
</feature>
<evidence type="ECO:0000256" key="4">
    <source>
        <dbReference type="ARBA" id="ARBA00023136"/>
    </source>
</evidence>
<keyword evidence="4 6" id="KW-0472">Membrane</keyword>
<accession>A0AA39ZLM0</accession>
<dbReference type="NCBIfam" id="TIGR01197">
    <property type="entry name" value="nramp"/>
    <property type="match status" value="1"/>
</dbReference>
<dbReference type="NCBIfam" id="NF037982">
    <property type="entry name" value="Nramp_1"/>
    <property type="match status" value="1"/>
</dbReference>
<comment type="caution">
    <text evidence="7">The sequence shown here is derived from an EMBL/GenBank/DDBJ whole genome shotgun (WGS) entry which is preliminary data.</text>
</comment>
<dbReference type="GO" id="GO:0034755">
    <property type="term" value="P:iron ion transmembrane transport"/>
    <property type="evidence" value="ECO:0007669"/>
    <property type="project" value="TreeGrafter"/>
</dbReference>
<dbReference type="GO" id="GO:0030026">
    <property type="term" value="P:intracellular manganese ion homeostasis"/>
    <property type="evidence" value="ECO:0007669"/>
    <property type="project" value="TreeGrafter"/>
</dbReference>
<evidence type="ECO:0000256" key="6">
    <source>
        <dbReference type="SAM" id="Phobius"/>
    </source>
</evidence>
<gene>
    <name evidence="7" type="ORF">QBC41DRAFT_398383</name>
</gene>
<evidence type="ECO:0000256" key="1">
    <source>
        <dbReference type="ARBA" id="ARBA00004141"/>
    </source>
</evidence>
<feature type="transmembrane region" description="Helical" evidence="6">
    <location>
        <begin position="529"/>
        <end position="552"/>
    </location>
</feature>
<keyword evidence="3 6" id="KW-1133">Transmembrane helix</keyword>
<evidence type="ECO:0000256" key="2">
    <source>
        <dbReference type="ARBA" id="ARBA00022692"/>
    </source>
</evidence>
<feature type="transmembrane region" description="Helical" evidence="6">
    <location>
        <begin position="463"/>
        <end position="486"/>
    </location>
</feature>
<proteinExistence type="predicted"/>
<organism evidence="7 8">
    <name type="scientific">Cercophora samala</name>
    <dbReference type="NCBI Taxonomy" id="330535"/>
    <lineage>
        <taxon>Eukaryota</taxon>
        <taxon>Fungi</taxon>
        <taxon>Dikarya</taxon>
        <taxon>Ascomycota</taxon>
        <taxon>Pezizomycotina</taxon>
        <taxon>Sordariomycetes</taxon>
        <taxon>Sordariomycetidae</taxon>
        <taxon>Sordariales</taxon>
        <taxon>Lasiosphaeriaceae</taxon>
        <taxon>Cercophora</taxon>
    </lineage>
</organism>
<keyword evidence="8" id="KW-1185">Reference proteome</keyword>
<dbReference type="PANTHER" id="PTHR11706:SF101">
    <property type="entry name" value="MANGANESE TRANSPORTER SMF1"/>
    <property type="match status" value="1"/>
</dbReference>
<dbReference type="PRINTS" id="PR00447">
    <property type="entry name" value="NATRESASSCMP"/>
</dbReference>
<dbReference type="GO" id="GO:0005384">
    <property type="term" value="F:manganese ion transmembrane transporter activity"/>
    <property type="evidence" value="ECO:0007669"/>
    <property type="project" value="TreeGrafter"/>
</dbReference>
<evidence type="ECO:0000256" key="5">
    <source>
        <dbReference type="SAM" id="MobiDB-lite"/>
    </source>
</evidence>
<feature type="compositionally biased region" description="Polar residues" evidence="5">
    <location>
        <begin position="17"/>
        <end position="36"/>
    </location>
</feature>
<dbReference type="Proteomes" id="UP001174997">
    <property type="component" value="Unassembled WGS sequence"/>
</dbReference>
<keyword evidence="2 6" id="KW-0812">Transmembrane</keyword>
<dbReference type="Pfam" id="PF01566">
    <property type="entry name" value="Nramp"/>
    <property type="match status" value="1"/>
</dbReference>
<dbReference type="GO" id="GO:0015086">
    <property type="term" value="F:cadmium ion transmembrane transporter activity"/>
    <property type="evidence" value="ECO:0007669"/>
    <property type="project" value="TreeGrafter"/>
</dbReference>
<feature type="transmembrane region" description="Helical" evidence="6">
    <location>
        <begin position="158"/>
        <end position="183"/>
    </location>
</feature>
<name>A0AA39ZLM0_9PEZI</name>
<evidence type="ECO:0000313" key="8">
    <source>
        <dbReference type="Proteomes" id="UP001174997"/>
    </source>
</evidence>
<feature type="transmembrane region" description="Helical" evidence="6">
    <location>
        <begin position="267"/>
        <end position="286"/>
    </location>
</feature>
<feature type="region of interest" description="Disordered" evidence="5">
    <location>
        <begin position="1"/>
        <end position="44"/>
    </location>
</feature>
<feature type="transmembrane region" description="Helical" evidence="6">
    <location>
        <begin position="439"/>
        <end position="457"/>
    </location>
</feature>
<dbReference type="GO" id="GO:0005886">
    <property type="term" value="C:plasma membrane"/>
    <property type="evidence" value="ECO:0007669"/>
    <property type="project" value="TreeGrafter"/>
</dbReference>
<feature type="transmembrane region" description="Helical" evidence="6">
    <location>
        <begin position="392"/>
        <end position="418"/>
    </location>
</feature>
<feature type="transmembrane region" description="Helical" evidence="6">
    <location>
        <begin position="78"/>
        <end position="96"/>
    </location>
</feature>
<feature type="transmembrane region" description="Helical" evidence="6">
    <location>
        <begin position="189"/>
        <end position="210"/>
    </location>
</feature>
<comment type="subcellular location">
    <subcellularLocation>
        <location evidence="1">Membrane</location>
        <topology evidence="1">Multi-pass membrane protein</topology>
    </subcellularLocation>
</comment>
<sequence>MANTAAAAPDPGGESPAVSTPVMTDPTPNNTSKTTLPPNPEGDALPLIRSLHQRLSSTSSPPSGTPFKTKLQNAKKTVVTFAKFVGPGFMVAVAYIDPGNYATDVAAGASYQFRLLFIVLLSNIFAIFLQTLSIKLGTVSGLNLAEACRAFLPWWLNIPLYVLAEGAIIATDIAEVIGTAIAINLLIPQIPLVAGCALSILEVMLILVFYRPAGGVRGLRAFEYFVMGLVLAVVVCFCVQLGMIKGVGVGEVFRGYLPSGRLVEQKAMYQACGILGATVMPHSLYLGSGIVQARLWEFDVRRGLAPERGERGERGEREGEEDEEDGLKGYIPSLEAIRHSLKYSVAELALALFSFALFVNSAILIVAGAALYERPEAVDADLFGIHDLLSKSIAPVAGTVFALALLFSGVSAGIVCTIAGQMVSEGALRWTIRPWLRRLVTRGISIVPSIVIAAAVGREGLDAALNGSQVALSVVLPFITAPLIYFTGVDKYMMEEDGEEGVKGRLRRWLRIRRCYEGRGAAVRMANSWWVTGFGVVVWLIITVMNVANLVLLGMDGS</sequence>
<protein>
    <submittedName>
        <fullName evidence="7">Manganese transporter</fullName>
    </submittedName>
</protein>
<feature type="transmembrane region" description="Helical" evidence="6">
    <location>
        <begin position="348"/>
        <end position="372"/>
    </location>
</feature>
<dbReference type="EMBL" id="JAULSY010000009">
    <property type="protein sequence ID" value="KAK0673011.1"/>
    <property type="molecule type" value="Genomic_DNA"/>
</dbReference>
<dbReference type="PANTHER" id="PTHR11706">
    <property type="entry name" value="SOLUTE CARRIER PROTEIN FAMILY 11 MEMBER"/>
    <property type="match status" value="1"/>
</dbReference>
<dbReference type="AlphaFoldDB" id="A0AA39ZLM0"/>
<feature type="transmembrane region" description="Helical" evidence="6">
    <location>
        <begin position="222"/>
        <end position="247"/>
    </location>
</feature>
<reference evidence="7" key="1">
    <citation type="submission" date="2023-06" db="EMBL/GenBank/DDBJ databases">
        <title>Genome-scale phylogeny and comparative genomics of the fungal order Sordariales.</title>
        <authorList>
            <consortium name="Lawrence Berkeley National Laboratory"/>
            <person name="Hensen N."/>
            <person name="Bonometti L."/>
            <person name="Westerberg I."/>
            <person name="Brannstrom I.O."/>
            <person name="Guillou S."/>
            <person name="Cros-Aarteil S."/>
            <person name="Calhoun S."/>
            <person name="Haridas S."/>
            <person name="Kuo A."/>
            <person name="Mondo S."/>
            <person name="Pangilinan J."/>
            <person name="Riley R."/>
            <person name="Labutti K."/>
            <person name="Andreopoulos B."/>
            <person name="Lipzen A."/>
            <person name="Chen C."/>
            <person name="Yanf M."/>
            <person name="Daum C."/>
            <person name="Ng V."/>
            <person name="Clum A."/>
            <person name="Steindorff A."/>
            <person name="Ohm R."/>
            <person name="Martin F."/>
            <person name="Silar P."/>
            <person name="Natvig D."/>
            <person name="Lalanne C."/>
            <person name="Gautier V."/>
            <person name="Ament-Velasquez S.L."/>
            <person name="Kruys A."/>
            <person name="Hutchinson M.I."/>
            <person name="Powell A.J."/>
            <person name="Barry K."/>
            <person name="Miller A.N."/>
            <person name="Grigoriev I.V."/>
            <person name="Debuchy R."/>
            <person name="Gladieux P."/>
            <person name="Thoren M.H."/>
            <person name="Johannesson H."/>
        </authorList>
    </citation>
    <scope>NUCLEOTIDE SEQUENCE</scope>
    <source>
        <strain evidence="7">CBS 307.81</strain>
    </source>
</reference>